<dbReference type="InterPro" id="IPR012337">
    <property type="entry name" value="RNaseH-like_sf"/>
</dbReference>
<keyword evidence="4" id="KW-0540">Nuclease</keyword>
<name>A0A0K8W058_BACLA</name>
<reference evidence="10" key="1">
    <citation type="submission" date="2015-06" db="EMBL/GenBank/DDBJ databases">
        <authorList>
            <person name="Hoefler B.C."/>
            <person name="Straight P.D."/>
        </authorList>
    </citation>
    <scope>NUCLEOTIDE SEQUENCE</scope>
</reference>
<accession>A0A0K8W058</accession>
<dbReference type="InterPro" id="IPR041373">
    <property type="entry name" value="RT_RNaseH"/>
</dbReference>
<dbReference type="Pfam" id="PF17921">
    <property type="entry name" value="Integrase_H2C2"/>
    <property type="match status" value="1"/>
</dbReference>
<dbReference type="InterPro" id="IPR001584">
    <property type="entry name" value="Integrase_cat-core"/>
</dbReference>
<dbReference type="CDD" id="cd09274">
    <property type="entry name" value="RNase_HI_RT_Ty3"/>
    <property type="match status" value="1"/>
</dbReference>
<dbReference type="Pfam" id="PF17917">
    <property type="entry name" value="RT_RNaseH"/>
    <property type="match status" value="1"/>
</dbReference>
<dbReference type="InterPro" id="IPR036397">
    <property type="entry name" value="RNaseH_sf"/>
</dbReference>
<dbReference type="Gene3D" id="1.10.340.70">
    <property type="match status" value="1"/>
</dbReference>
<keyword evidence="6" id="KW-0378">Hydrolase</keyword>
<evidence type="ECO:0000256" key="2">
    <source>
        <dbReference type="ARBA" id="ARBA00022679"/>
    </source>
</evidence>
<evidence type="ECO:0000256" key="1">
    <source>
        <dbReference type="ARBA" id="ARBA00012493"/>
    </source>
</evidence>
<dbReference type="GO" id="GO:0003964">
    <property type="term" value="F:RNA-directed DNA polymerase activity"/>
    <property type="evidence" value="ECO:0007669"/>
    <property type="project" value="UniProtKB-KW"/>
</dbReference>
<evidence type="ECO:0000256" key="6">
    <source>
        <dbReference type="ARBA" id="ARBA00022801"/>
    </source>
</evidence>
<dbReference type="InterPro" id="IPR050951">
    <property type="entry name" value="Retrovirus_Pol_polyprotein"/>
</dbReference>
<dbReference type="Gene3D" id="3.30.420.10">
    <property type="entry name" value="Ribonuclease H-like superfamily/Ribonuclease H"/>
    <property type="match status" value="2"/>
</dbReference>
<keyword evidence="3" id="KW-0548">Nucleotidyltransferase</keyword>
<dbReference type="EMBL" id="GDHF01007833">
    <property type="protein sequence ID" value="JAI44481.1"/>
    <property type="molecule type" value="Transcribed_RNA"/>
</dbReference>
<dbReference type="GO" id="GO:0016787">
    <property type="term" value="F:hydrolase activity"/>
    <property type="evidence" value="ECO:0007669"/>
    <property type="project" value="UniProtKB-KW"/>
</dbReference>
<dbReference type="PROSITE" id="PS50994">
    <property type="entry name" value="INTEGRASE"/>
    <property type="match status" value="1"/>
</dbReference>
<dbReference type="PANTHER" id="PTHR37984">
    <property type="entry name" value="PROTEIN CBG26694"/>
    <property type="match status" value="1"/>
</dbReference>
<dbReference type="EC" id="2.7.7.49" evidence="1"/>
<dbReference type="SUPFAM" id="SSF56672">
    <property type="entry name" value="DNA/RNA polymerases"/>
    <property type="match status" value="1"/>
</dbReference>
<keyword evidence="5" id="KW-0255">Endonuclease</keyword>
<dbReference type="GO" id="GO:0015074">
    <property type="term" value="P:DNA integration"/>
    <property type="evidence" value="ECO:0007669"/>
    <property type="project" value="InterPro"/>
</dbReference>
<organism evidence="10">
    <name type="scientific">Bactrocera latifrons</name>
    <name type="common">Malaysian fruit fly</name>
    <name type="synonym">Chaetodacus latifrons</name>
    <dbReference type="NCBI Taxonomy" id="174628"/>
    <lineage>
        <taxon>Eukaryota</taxon>
        <taxon>Metazoa</taxon>
        <taxon>Ecdysozoa</taxon>
        <taxon>Arthropoda</taxon>
        <taxon>Hexapoda</taxon>
        <taxon>Insecta</taxon>
        <taxon>Pterygota</taxon>
        <taxon>Neoptera</taxon>
        <taxon>Endopterygota</taxon>
        <taxon>Diptera</taxon>
        <taxon>Brachycera</taxon>
        <taxon>Muscomorpha</taxon>
        <taxon>Tephritoidea</taxon>
        <taxon>Tephritidae</taxon>
        <taxon>Bactrocera</taxon>
        <taxon>Bactrocera</taxon>
    </lineage>
</organism>
<evidence type="ECO:0000256" key="3">
    <source>
        <dbReference type="ARBA" id="ARBA00022695"/>
    </source>
</evidence>
<dbReference type="InterPro" id="IPR043502">
    <property type="entry name" value="DNA/RNA_pol_sf"/>
</dbReference>
<dbReference type="SUPFAM" id="SSF53098">
    <property type="entry name" value="Ribonuclease H-like"/>
    <property type="match status" value="1"/>
</dbReference>
<keyword evidence="2" id="KW-0808">Transferase</keyword>
<keyword evidence="7" id="KW-0695">RNA-directed DNA polymerase</keyword>
<feature type="region of interest" description="Disordered" evidence="8">
    <location>
        <begin position="113"/>
        <end position="132"/>
    </location>
</feature>
<evidence type="ECO:0000259" key="9">
    <source>
        <dbReference type="PROSITE" id="PS50994"/>
    </source>
</evidence>
<proteinExistence type="predicted"/>
<evidence type="ECO:0000256" key="4">
    <source>
        <dbReference type="ARBA" id="ARBA00022722"/>
    </source>
</evidence>
<sequence length="523" mass="61674">MGAVLSQGGKPITFISKTLNKTERNYATNEKELYAIVWALKNLRNYLYGVTNLEIHTDHQPLTFALSPRNPNPKMKRWHAIIEEFSPKFVYQPGKTNVVADALSRLQLNHLSNESEDSEHSAQSSENNQIQETQKPLNQFKQQIILSKNRFTIHELIKIFGNKWHLIEYDTVENLMTILKEYIQPKLVTAIHCTVEDLHEIQEALKQTFQNKFVFTKLFPMDIINREDQSGLIEQTHNRAHRSYNENLKQIEKLYYWPEMRKRMKEYIRNCMICNKNKYDRHPKKIPIGKAPIPKKEGEQLHLDIFYAQKLKFITCVDAYSKFLILKHIEDKSNIEEKVLELLQTFTDVKQITLDNEPSFTTPTFKSLMQRLNIEIYFCDPRHSTTSGQVERVHSTIIEIARCIKEEYDIVSNLETVLRAAQQYNTTIHSVTNFKPNEVLYNKVNHENLPTTLKQAQEKMLMFHNKHRTDKQYHPGQIIYEKIIGERNKLQSRYKKQQVKENLGNNIIINNRNRIIHKDNIKS</sequence>
<evidence type="ECO:0000256" key="8">
    <source>
        <dbReference type="SAM" id="MobiDB-lite"/>
    </source>
</evidence>
<protein>
    <recommendedName>
        <fullName evidence="1">RNA-directed DNA polymerase</fullName>
        <ecNumber evidence="1">2.7.7.49</ecNumber>
    </recommendedName>
</protein>
<dbReference type="AlphaFoldDB" id="A0A0K8W058"/>
<dbReference type="GO" id="GO:0042575">
    <property type="term" value="C:DNA polymerase complex"/>
    <property type="evidence" value="ECO:0007669"/>
    <property type="project" value="UniProtKB-ARBA"/>
</dbReference>
<dbReference type="GO" id="GO:0003676">
    <property type="term" value="F:nucleic acid binding"/>
    <property type="evidence" value="ECO:0007669"/>
    <property type="project" value="InterPro"/>
</dbReference>
<evidence type="ECO:0000256" key="7">
    <source>
        <dbReference type="ARBA" id="ARBA00022918"/>
    </source>
</evidence>
<evidence type="ECO:0000313" key="10">
    <source>
        <dbReference type="EMBL" id="JAI44481.1"/>
    </source>
</evidence>
<dbReference type="PANTHER" id="PTHR37984:SF5">
    <property type="entry name" value="PROTEIN NYNRIN-LIKE"/>
    <property type="match status" value="1"/>
</dbReference>
<dbReference type="InterPro" id="IPR041588">
    <property type="entry name" value="Integrase_H2C2"/>
</dbReference>
<dbReference type="GO" id="GO:0004519">
    <property type="term" value="F:endonuclease activity"/>
    <property type="evidence" value="ECO:0007669"/>
    <property type="project" value="UniProtKB-KW"/>
</dbReference>
<evidence type="ECO:0000256" key="5">
    <source>
        <dbReference type="ARBA" id="ARBA00022759"/>
    </source>
</evidence>
<feature type="compositionally biased region" description="Polar residues" evidence="8">
    <location>
        <begin position="121"/>
        <end position="132"/>
    </location>
</feature>
<feature type="domain" description="Integrase catalytic" evidence="9">
    <location>
        <begin position="290"/>
        <end position="444"/>
    </location>
</feature>
<gene>
    <name evidence="10" type="primary">pol_64</name>
    <name evidence="10" type="ORF">c4_g2_i2</name>
</gene>